<protein>
    <submittedName>
        <fullName evidence="11">Frem3 protein</fullName>
    </submittedName>
</protein>
<evidence type="ECO:0000259" key="9">
    <source>
        <dbReference type="Pfam" id="PF03160"/>
    </source>
</evidence>
<gene>
    <name evidence="11" type="primary">Frem3</name>
    <name evidence="11" type="ORF">PHOROB_LOCUS15802</name>
</gene>
<evidence type="ECO:0000256" key="3">
    <source>
        <dbReference type="ARBA" id="ARBA00022729"/>
    </source>
</evidence>
<dbReference type="InterPro" id="IPR045658">
    <property type="entry name" value="FRAS1-rel_N"/>
</dbReference>
<evidence type="ECO:0000256" key="8">
    <source>
        <dbReference type="PROSITE-ProRule" id="PRU01201"/>
    </source>
</evidence>
<keyword evidence="3" id="KW-0732">Signal</keyword>
<dbReference type="GO" id="GO:0046872">
    <property type="term" value="F:metal ion binding"/>
    <property type="evidence" value="ECO:0007669"/>
    <property type="project" value="UniProtKB-KW"/>
</dbReference>
<comment type="similarity">
    <text evidence="1">Belongs to the FRAS1 family.</text>
</comment>
<sequence length="1582" mass="174872">MAEDSLLPPIMSPQLVVALACLLLTCHSLRRQVHLTLDGGGQQNPHILIANPGSRCLRAARFGPPPLDLMTQMQPEDQCEVTVLDILPLQGMLSPCHFPCDFGAHQLRYDSGNSTLVLPFTLDVNVVFSKLELVTRNRPLKVFKVQGCSQAIDRRMIDSRSGCKLLLHPHPSGAFPKYGHLVDAAGTPLSRGHLAHCETLVQAGVCYPAHRYTTRARAPRSLAALMMAIVDQSLLTALTPDALAAEDSESVPTGHQGQEGYVMNTDDPLGLPVSFAQKELWELKIAFRPPTGSSGGDRIFQLELQLVDGDGDISDPFALCYNKGLLVFEDQARPLSNGQSLQVSDKDNSEEIRIATVRGLQHGQLVVLGAPARCKYFTPVDLSAGRVYQHDDSDSYSDNVIFRVEDGHHRVDFLFPITIVPVSTTNTGLSVTQGQVSRNLAPDSYSSSQHSSNMLLRQVEPHLSLLQSDWHYVEMEGLYEKVVTEWLQEDITEGRLLFSHPGPHIPQSTVFHMAFHVQDGHDPPNLSSQHFLSISIHPVDELSPQLYPGTALEMTNLWYTLLTPPTDTESNHQVQTGEIVLSDSPNRPIIHLTQAQVIHQKIAYQPPQKILGIVLQVVQFTYQVGDAAGNGLPDTFTLLLQPLNNQPPKVINRGFAVFRKDSFILTNSELDVTDPDTNIDQIFFTLVWVPQHAHLRCFKNTCRDQTTSDIFYLEVTDGVHHIPISILITVMAGGSPVVSMTGFPILAISITVLENATTGITMGVNHGKKSRKDLMLSFIIEDKPKLGSILVNGLLAEQFTLEDLTGGVVTYVHTGGEVGFQSVHDAFSLILSKDSYHWSLGDNILEKVLVQATVLPVDNMAPKVLVGEPFIVYEGGKSLLTTQHLNIEDVDTPKDEILCTLTVQPSSGYLENLAPAPGSEVSRACLLLLQCLLFHGCPSQVINYVQSIHMGVEPETDQFSFYCSDGINFSTNVLLPLTILPTNDEQPELFIHEFVVLEGMSQASSIAYEHDDSESTEDSFEIWLSDGKHTTHKKVPIVVILVDDKAPQLTINDGQEVETGHSEIMTNHMLKAVDLDSDNKGGDMRNNLTVEMNFTQDEIDRDLIWNAISISSVATQTACPPEVVSKRVTLTEDGRVTHTTELFNTSDIHSSDEEFHYNITRTPSMDYLESSDQRGEVFGTDGDNKKPTVTIHTLALQRGDSIEVTPFQLTVEDEDTPDDFVMLTITQVLIHGKILYNGSHPVTTFTKKDLTGNLILYCHDGSKTTDDSFSFTVTDGTQTLPWRHTTTSDNIAINRGASALKFLRTGHLHFLITNKYLQADHQDGPHRLLKYKVTRGPEHDYIVIAGSGNRSTHMFPFSSGTSVSLPQWVRDLRALQNGIETKEETAEENKDFRGVGPKRVWFDPGQSIATWKVGLKPDIKYESSETFQILLSEPDMAVLEFPETATVEIVDPGDEDSTSMLHFKKGEMEKTCQVLIINYSLYEEEESFSIALSLPVGGQLGTKFPTARVTILADRDYGTDLSVASSIIVCSRRTEQLPAEAGTEFIGVSQNLHFSPGKFELLLQMPRGAVLGEPDKTIIVYQ</sequence>
<reference evidence="11" key="1">
    <citation type="submission" date="2022-06" db="EMBL/GenBank/DDBJ databases">
        <authorList>
            <person name="Andreotti S."/>
            <person name="Wyler E."/>
        </authorList>
    </citation>
    <scope>NUCLEOTIDE SEQUENCE</scope>
</reference>
<dbReference type="Pfam" id="PF16184">
    <property type="entry name" value="Cadherin_3"/>
    <property type="match status" value="3"/>
</dbReference>
<dbReference type="SUPFAM" id="SSF141072">
    <property type="entry name" value="CalX-like"/>
    <property type="match status" value="2"/>
</dbReference>
<evidence type="ECO:0000256" key="6">
    <source>
        <dbReference type="ARBA" id="ARBA00022889"/>
    </source>
</evidence>
<keyword evidence="5" id="KW-0106">Calcium</keyword>
<feature type="domain" description="FRAS1-related extracellular matrix protein N-terminal" evidence="10">
    <location>
        <begin position="106"/>
        <end position="215"/>
    </location>
</feature>
<dbReference type="GO" id="GO:0009653">
    <property type="term" value="P:anatomical structure morphogenesis"/>
    <property type="evidence" value="ECO:0007669"/>
    <property type="project" value="TreeGrafter"/>
</dbReference>
<dbReference type="GO" id="GO:0071944">
    <property type="term" value="C:cell periphery"/>
    <property type="evidence" value="ECO:0007669"/>
    <property type="project" value="UniProtKB-ARBA"/>
</dbReference>
<dbReference type="Pfam" id="PF03160">
    <property type="entry name" value="Calx-beta"/>
    <property type="match status" value="2"/>
</dbReference>
<dbReference type="InterPro" id="IPR003644">
    <property type="entry name" value="Calx_beta"/>
</dbReference>
<evidence type="ECO:0000256" key="2">
    <source>
        <dbReference type="ARBA" id="ARBA00022723"/>
    </source>
</evidence>
<dbReference type="PROSITE" id="PS51854">
    <property type="entry name" value="CSPG"/>
    <property type="match status" value="2"/>
</dbReference>
<feature type="domain" description="Calx-beta" evidence="9">
    <location>
        <begin position="1378"/>
        <end position="1452"/>
    </location>
</feature>
<evidence type="ECO:0000313" key="11">
    <source>
        <dbReference type="EMBL" id="CAH7297067.1"/>
    </source>
</evidence>
<accession>A0AAV0A5D0</accession>
<feature type="domain" description="Calx-beta" evidence="9">
    <location>
        <begin position="1459"/>
        <end position="1511"/>
    </location>
</feature>
<evidence type="ECO:0000256" key="4">
    <source>
        <dbReference type="ARBA" id="ARBA00022737"/>
    </source>
</evidence>
<comment type="caution">
    <text evidence="11">The sequence shown here is derived from an EMBL/GenBank/DDBJ whole genome shotgun (WGS) entry which is preliminary data.</text>
</comment>
<keyword evidence="2" id="KW-0479">Metal-binding</keyword>
<dbReference type="Gene3D" id="2.60.40.2030">
    <property type="match status" value="2"/>
</dbReference>
<dbReference type="EMBL" id="CALSGD010001587">
    <property type="protein sequence ID" value="CAH7297067.1"/>
    <property type="molecule type" value="Genomic_DNA"/>
</dbReference>
<evidence type="ECO:0000313" key="12">
    <source>
        <dbReference type="Proteomes" id="UP001152836"/>
    </source>
</evidence>
<feature type="repeat" description="CSPG" evidence="8">
    <location>
        <begin position="1185"/>
        <end position="1274"/>
    </location>
</feature>
<dbReference type="GO" id="GO:0016020">
    <property type="term" value="C:membrane"/>
    <property type="evidence" value="ECO:0007669"/>
    <property type="project" value="InterPro"/>
</dbReference>
<keyword evidence="6" id="KW-0130">Cell adhesion</keyword>
<dbReference type="InterPro" id="IPR051561">
    <property type="entry name" value="FRAS1_ECM"/>
</dbReference>
<dbReference type="GO" id="GO:0007154">
    <property type="term" value="P:cell communication"/>
    <property type="evidence" value="ECO:0007669"/>
    <property type="project" value="InterPro"/>
</dbReference>
<keyword evidence="12" id="KW-1185">Reference proteome</keyword>
<evidence type="ECO:0000256" key="7">
    <source>
        <dbReference type="ARBA" id="ARBA00023180"/>
    </source>
</evidence>
<dbReference type="PANTHER" id="PTHR45739:SF5">
    <property type="entry name" value="FRAS1-RELATED EXTRACELLULAR MATRIX PROTEIN 3"/>
    <property type="match status" value="1"/>
</dbReference>
<feature type="repeat" description="CSPG" evidence="8">
    <location>
        <begin position="861"/>
        <end position="964"/>
    </location>
</feature>
<keyword evidence="4" id="KW-0677">Repeat</keyword>
<organism evidence="11 12">
    <name type="scientific">Phodopus roborovskii</name>
    <name type="common">Roborovski's desert hamster</name>
    <name type="synonym">Cricetulus roborovskii</name>
    <dbReference type="NCBI Taxonomy" id="109678"/>
    <lineage>
        <taxon>Eukaryota</taxon>
        <taxon>Metazoa</taxon>
        <taxon>Chordata</taxon>
        <taxon>Craniata</taxon>
        <taxon>Vertebrata</taxon>
        <taxon>Euteleostomi</taxon>
        <taxon>Mammalia</taxon>
        <taxon>Eutheria</taxon>
        <taxon>Euarchontoglires</taxon>
        <taxon>Glires</taxon>
        <taxon>Rodentia</taxon>
        <taxon>Myomorpha</taxon>
        <taxon>Muroidea</taxon>
        <taxon>Cricetidae</taxon>
        <taxon>Cricetinae</taxon>
        <taxon>Phodopus</taxon>
    </lineage>
</organism>
<proteinExistence type="inferred from homology"/>
<evidence type="ECO:0000256" key="1">
    <source>
        <dbReference type="ARBA" id="ARBA00005529"/>
    </source>
</evidence>
<dbReference type="Proteomes" id="UP001152836">
    <property type="component" value="Unassembled WGS sequence"/>
</dbReference>
<keyword evidence="7" id="KW-0325">Glycoprotein</keyword>
<dbReference type="Pfam" id="PF19309">
    <property type="entry name" value="Frem_N"/>
    <property type="match status" value="1"/>
</dbReference>
<dbReference type="InterPro" id="IPR038081">
    <property type="entry name" value="CalX-like_sf"/>
</dbReference>
<evidence type="ECO:0000259" key="10">
    <source>
        <dbReference type="Pfam" id="PF19309"/>
    </source>
</evidence>
<dbReference type="InterPro" id="IPR039005">
    <property type="entry name" value="CSPG_rpt"/>
</dbReference>
<dbReference type="PANTHER" id="PTHR45739">
    <property type="entry name" value="MATRIX PROTEIN, PUTATIVE-RELATED"/>
    <property type="match status" value="1"/>
</dbReference>
<dbReference type="GO" id="GO:0007155">
    <property type="term" value="P:cell adhesion"/>
    <property type="evidence" value="ECO:0007669"/>
    <property type="project" value="UniProtKB-KW"/>
</dbReference>
<evidence type="ECO:0000256" key="5">
    <source>
        <dbReference type="ARBA" id="ARBA00022837"/>
    </source>
</evidence>
<name>A0AAV0A5D0_PHORO</name>